<organism evidence="12 13">
    <name type="scientific">Aspergillus carbonarius (strain ITEM 5010)</name>
    <dbReference type="NCBI Taxonomy" id="602072"/>
    <lineage>
        <taxon>Eukaryota</taxon>
        <taxon>Fungi</taxon>
        <taxon>Dikarya</taxon>
        <taxon>Ascomycota</taxon>
        <taxon>Pezizomycotina</taxon>
        <taxon>Eurotiomycetes</taxon>
        <taxon>Eurotiomycetidae</taxon>
        <taxon>Eurotiales</taxon>
        <taxon>Aspergillaceae</taxon>
        <taxon>Aspergillus</taxon>
        <taxon>Aspergillus subgen. Circumdati</taxon>
    </lineage>
</organism>
<evidence type="ECO:0000313" key="12">
    <source>
        <dbReference type="EMBL" id="OOF92091.1"/>
    </source>
</evidence>
<feature type="region of interest" description="Disordered" evidence="10">
    <location>
        <begin position="210"/>
        <end position="232"/>
    </location>
</feature>
<evidence type="ECO:0000256" key="4">
    <source>
        <dbReference type="ARBA" id="ARBA00022771"/>
    </source>
</evidence>
<evidence type="ECO:0000313" key="13">
    <source>
        <dbReference type="Proteomes" id="UP000188318"/>
    </source>
</evidence>
<dbReference type="AlphaFoldDB" id="A0A1R3RC76"/>
<sequence>MPPSRARGTKERRCPWCCQSFAKEDHLSRHIRGHTKEKPFSCSACGKAFSRHDSLLRHARTHGETNCSQSSQVKETVSTYHQDEGMDPVVSDLRDAIVSDPLQTPVLLKAPLEPSSDRPQDVPRLALSSYIEPDMCSTTIETDSTGLMTEKAHAGFLGNSTYTYTPVDEVDKALHEQTYDWTLDLAAQMPTWLVTDDFDLEALNTSINASANPAELPPTTTDSAGVSQQTCKDPLPPLERFEDLVRCRWFTYFQGPKSGRVTPDRLESTYVDERYRQRLAENLQYRVPTDPLPSTDFLNMCIQMYFAKFNPIFPVVHAPTFRPSTQTSLLLLSICSIGSLFLGSKQGASHGKKMFEILNKATLASWEKYMTKERSEIRSMTQSSLIGQIFAYLTGQPRDLLLVQTFHGTIITWARRNSMFRSRRATDNVELEEIARDPEKAWMPWIAREEQNRLVAGLSILDSEFAEIFLTEPFMRRRLLMSISDNDLWTAKTAGDWRRVLQQNPRRNKPNKFREYIELEHIAAFIRDARTCDNWVSASPPLRAALEESHNSNFRSGTSDAPDILCLKALWHVTYLAYLVDFDRLELVVGREGYQESQAEIPFARAWADSQDGCRCALHATLILRSLESLPIGNEPPIHAPRALHRATLVLYCYLQFSPTSDQGSAVQALDFPELQRAGIDCERLVAEINDCRPTRPKPLQSSIVCRCVDLLRHLGHWGLGRQLAAMWDAILSELPSS</sequence>
<keyword evidence="7" id="KW-0804">Transcription</keyword>
<protein>
    <recommendedName>
        <fullName evidence="11">C2H2-type domain-containing protein</fullName>
    </recommendedName>
</protein>
<dbReference type="InterPro" id="IPR051059">
    <property type="entry name" value="VerF-like"/>
</dbReference>
<dbReference type="Gene3D" id="3.30.160.60">
    <property type="entry name" value="Classic Zinc Finger"/>
    <property type="match status" value="2"/>
</dbReference>
<evidence type="ECO:0000256" key="9">
    <source>
        <dbReference type="PROSITE-ProRule" id="PRU00042"/>
    </source>
</evidence>
<evidence type="ECO:0000256" key="10">
    <source>
        <dbReference type="SAM" id="MobiDB-lite"/>
    </source>
</evidence>
<evidence type="ECO:0000256" key="1">
    <source>
        <dbReference type="ARBA" id="ARBA00004123"/>
    </source>
</evidence>
<keyword evidence="2" id="KW-0479">Metal-binding</keyword>
<keyword evidence="6" id="KW-0805">Transcription regulation</keyword>
<name>A0A1R3RC76_ASPC5</name>
<evidence type="ECO:0000256" key="6">
    <source>
        <dbReference type="ARBA" id="ARBA00023015"/>
    </source>
</evidence>
<dbReference type="OMA" id="RICPWCS"/>
<dbReference type="OrthoDB" id="10018191at2759"/>
<proteinExistence type="predicted"/>
<evidence type="ECO:0000256" key="5">
    <source>
        <dbReference type="ARBA" id="ARBA00022833"/>
    </source>
</evidence>
<evidence type="ECO:0000259" key="11">
    <source>
        <dbReference type="PROSITE" id="PS50157"/>
    </source>
</evidence>
<dbReference type="GO" id="GO:0000785">
    <property type="term" value="C:chromatin"/>
    <property type="evidence" value="ECO:0007669"/>
    <property type="project" value="TreeGrafter"/>
</dbReference>
<dbReference type="GO" id="GO:0000981">
    <property type="term" value="F:DNA-binding transcription factor activity, RNA polymerase II-specific"/>
    <property type="evidence" value="ECO:0007669"/>
    <property type="project" value="InterPro"/>
</dbReference>
<evidence type="ECO:0000256" key="2">
    <source>
        <dbReference type="ARBA" id="ARBA00022723"/>
    </source>
</evidence>
<dbReference type="SUPFAM" id="SSF57667">
    <property type="entry name" value="beta-beta-alpha zinc fingers"/>
    <property type="match status" value="1"/>
</dbReference>
<accession>A0A1R3RC76</accession>
<dbReference type="Pfam" id="PF04082">
    <property type="entry name" value="Fungal_trans"/>
    <property type="match status" value="1"/>
</dbReference>
<dbReference type="SMART" id="SM00355">
    <property type="entry name" value="ZnF_C2H2"/>
    <property type="match status" value="2"/>
</dbReference>
<keyword evidence="5" id="KW-0862">Zinc</keyword>
<keyword evidence="13" id="KW-1185">Reference proteome</keyword>
<dbReference type="GO" id="GO:0006351">
    <property type="term" value="P:DNA-templated transcription"/>
    <property type="evidence" value="ECO:0007669"/>
    <property type="project" value="InterPro"/>
</dbReference>
<dbReference type="GO" id="GO:0000978">
    <property type="term" value="F:RNA polymerase II cis-regulatory region sequence-specific DNA binding"/>
    <property type="evidence" value="ECO:0007669"/>
    <property type="project" value="InterPro"/>
</dbReference>
<dbReference type="GO" id="GO:0005634">
    <property type="term" value="C:nucleus"/>
    <property type="evidence" value="ECO:0007669"/>
    <property type="project" value="UniProtKB-SubCell"/>
</dbReference>
<dbReference type="GO" id="GO:0008270">
    <property type="term" value="F:zinc ion binding"/>
    <property type="evidence" value="ECO:0007669"/>
    <property type="project" value="UniProtKB-KW"/>
</dbReference>
<evidence type="ECO:0000256" key="3">
    <source>
        <dbReference type="ARBA" id="ARBA00022737"/>
    </source>
</evidence>
<dbReference type="Pfam" id="PF00096">
    <property type="entry name" value="zf-C2H2"/>
    <property type="match status" value="1"/>
</dbReference>
<dbReference type="PROSITE" id="PS00028">
    <property type="entry name" value="ZINC_FINGER_C2H2_1"/>
    <property type="match status" value="2"/>
</dbReference>
<feature type="compositionally biased region" description="Polar residues" evidence="10">
    <location>
        <begin position="218"/>
        <end position="231"/>
    </location>
</feature>
<evidence type="ECO:0000256" key="8">
    <source>
        <dbReference type="ARBA" id="ARBA00023242"/>
    </source>
</evidence>
<dbReference type="Proteomes" id="UP000188318">
    <property type="component" value="Unassembled WGS sequence"/>
</dbReference>
<dbReference type="InterPro" id="IPR013087">
    <property type="entry name" value="Znf_C2H2_type"/>
</dbReference>
<keyword evidence="4 9" id="KW-0863">Zinc-finger</keyword>
<dbReference type="VEuPathDB" id="FungiDB:ASPCADRAFT_517992"/>
<dbReference type="InterPro" id="IPR036236">
    <property type="entry name" value="Znf_C2H2_sf"/>
</dbReference>
<dbReference type="PANTHER" id="PTHR40626:SF11">
    <property type="entry name" value="ZINC FINGER PROTEIN YPR022C"/>
    <property type="match status" value="1"/>
</dbReference>
<dbReference type="PANTHER" id="PTHR40626">
    <property type="entry name" value="MIP31509P"/>
    <property type="match status" value="1"/>
</dbReference>
<feature type="domain" description="C2H2-type" evidence="11">
    <location>
        <begin position="40"/>
        <end position="62"/>
    </location>
</feature>
<gene>
    <name evidence="12" type="ORF">ASPCADRAFT_517992</name>
</gene>
<feature type="domain" description="C2H2-type" evidence="11">
    <location>
        <begin position="12"/>
        <end position="39"/>
    </location>
</feature>
<keyword evidence="3" id="KW-0677">Repeat</keyword>
<reference evidence="13" key="1">
    <citation type="journal article" date="2017" name="Genome Biol.">
        <title>Comparative genomics reveals high biological diversity and specific adaptations in the industrially and medically important fungal genus Aspergillus.</title>
        <authorList>
            <person name="de Vries R.P."/>
            <person name="Riley R."/>
            <person name="Wiebenga A."/>
            <person name="Aguilar-Osorio G."/>
            <person name="Amillis S."/>
            <person name="Uchima C.A."/>
            <person name="Anderluh G."/>
            <person name="Asadollahi M."/>
            <person name="Askin M."/>
            <person name="Barry K."/>
            <person name="Battaglia E."/>
            <person name="Bayram O."/>
            <person name="Benocci T."/>
            <person name="Braus-Stromeyer S.A."/>
            <person name="Caldana C."/>
            <person name="Canovas D."/>
            <person name="Cerqueira G.C."/>
            <person name="Chen F."/>
            <person name="Chen W."/>
            <person name="Choi C."/>
            <person name="Clum A."/>
            <person name="Dos Santos R.A."/>
            <person name="Damasio A.R."/>
            <person name="Diallinas G."/>
            <person name="Emri T."/>
            <person name="Fekete E."/>
            <person name="Flipphi M."/>
            <person name="Freyberg S."/>
            <person name="Gallo A."/>
            <person name="Gournas C."/>
            <person name="Habgood R."/>
            <person name="Hainaut M."/>
            <person name="Harispe M.L."/>
            <person name="Henrissat B."/>
            <person name="Hilden K.S."/>
            <person name="Hope R."/>
            <person name="Hossain A."/>
            <person name="Karabika E."/>
            <person name="Karaffa L."/>
            <person name="Karanyi Z."/>
            <person name="Krasevec N."/>
            <person name="Kuo A."/>
            <person name="Kusch H."/>
            <person name="LaButti K."/>
            <person name="Lagendijk E.L."/>
            <person name="Lapidus A."/>
            <person name="Levasseur A."/>
            <person name="Lindquist E."/>
            <person name="Lipzen A."/>
            <person name="Logrieco A.F."/>
            <person name="MacCabe A."/>
            <person name="Maekelae M.R."/>
            <person name="Malavazi I."/>
            <person name="Melin P."/>
            <person name="Meyer V."/>
            <person name="Mielnichuk N."/>
            <person name="Miskei M."/>
            <person name="Molnar A.P."/>
            <person name="Mule G."/>
            <person name="Ngan C.Y."/>
            <person name="Orejas M."/>
            <person name="Orosz E."/>
            <person name="Ouedraogo J.P."/>
            <person name="Overkamp K.M."/>
            <person name="Park H.-S."/>
            <person name="Perrone G."/>
            <person name="Piumi F."/>
            <person name="Punt P.J."/>
            <person name="Ram A.F."/>
            <person name="Ramon A."/>
            <person name="Rauscher S."/>
            <person name="Record E."/>
            <person name="Riano-Pachon D.M."/>
            <person name="Robert V."/>
            <person name="Roehrig J."/>
            <person name="Ruller R."/>
            <person name="Salamov A."/>
            <person name="Salih N.S."/>
            <person name="Samson R.A."/>
            <person name="Sandor E."/>
            <person name="Sanguinetti M."/>
            <person name="Schuetze T."/>
            <person name="Sepcic K."/>
            <person name="Shelest E."/>
            <person name="Sherlock G."/>
            <person name="Sophianopoulou V."/>
            <person name="Squina F.M."/>
            <person name="Sun H."/>
            <person name="Susca A."/>
            <person name="Todd R.B."/>
            <person name="Tsang A."/>
            <person name="Unkles S.E."/>
            <person name="van de Wiele N."/>
            <person name="van Rossen-Uffink D."/>
            <person name="Oliveira J.V."/>
            <person name="Vesth T.C."/>
            <person name="Visser J."/>
            <person name="Yu J.-H."/>
            <person name="Zhou M."/>
            <person name="Andersen M.R."/>
            <person name="Archer D.B."/>
            <person name="Baker S.E."/>
            <person name="Benoit I."/>
            <person name="Brakhage A.A."/>
            <person name="Braus G.H."/>
            <person name="Fischer R."/>
            <person name="Frisvad J.C."/>
            <person name="Goldman G.H."/>
            <person name="Houbraken J."/>
            <person name="Oakley B."/>
            <person name="Pocsi I."/>
            <person name="Scazzocchio C."/>
            <person name="Seiboth B."/>
            <person name="vanKuyk P.A."/>
            <person name="Wortman J."/>
            <person name="Dyer P.S."/>
            <person name="Grigoriev I.V."/>
        </authorList>
    </citation>
    <scope>NUCLEOTIDE SEQUENCE [LARGE SCALE GENOMIC DNA]</scope>
    <source>
        <strain evidence="13">ITEM 5010</strain>
    </source>
</reference>
<evidence type="ECO:0000256" key="7">
    <source>
        <dbReference type="ARBA" id="ARBA00023163"/>
    </source>
</evidence>
<dbReference type="CDD" id="cd12148">
    <property type="entry name" value="fungal_TF_MHR"/>
    <property type="match status" value="1"/>
</dbReference>
<keyword evidence="8" id="KW-0539">Nucleus</keyword>
<dbReference type="PROSITE" id="PS50157">
    <property type="entry name" value="ZINC_FINGER_C2H2_2"/>
    <property type="match status" value="2"/>
</dbReference>
<comment type="subcellular location">
    <subcellularLocation>
        <location evidence="1">Nucleus</location>
    </subcellularLocation>
</comment>
<dbReference type="InterPro" id="IPR007219">
    <property type="entry name" value="XnlR_reg_dom"/>
</dbReference>
<dbReference type="FunFam" id="3.30.160.60:FF:002343">
    <property type="entry name" value="Zinc finger protein 33A"/>
    <property type="match status" value="1"/>
</dbReference>
<dbReference type="EMBL" id="KV907508">
    <property type="protein sequence ID" value="OOF92091.1"/>
    <property type="molecule type" value="Genomic_DNA"/>
</dbReference>
<dbReference type="STRING" id="602072.A0A1R3RC76"/>